<dbReference type="GO" id="GO:0008168">
    <property type="term" value="F:methyltransferase activity"/>
    <property type="evidence" value="ECO:0007669"/>
    <property type="project" value="UniProtKB-KW"/>
</dbReference>
<dbReference type="EC" id="2.1.1.37" evidence="2"/>
<dbReference type="RefSeq" id="WP_099452014.1">
    <property type="nucleotide sequence ID" value="NZ_CP024161.1"/>
</dbReference>
<dbReference type="InterPro" id="IPR031303">
    <property type="entry name" value="C5_meth_CS"/>
</dbReference>
<dbReference type="InterPro" id="IPR050390">
    <property type="entry name" value="C5-Methyltransferase"/>
</dbReference>
<feature type="domain" description="DNA methylase N-4/N-6" evidence="8">
    <location>
        <begin position="392"/>
        <end position="595"/>
    </location>
</feature>
<dbReference type="InterPro" id="IPR018117">
    <property type="entry name" value="C5_DNA_meth_AS"/>
</dbReference>
<dbReference type="PROSITE" id="PS51679">
    <property type="entry name" value="SAM_MT_C5"/>
    <property type="match status" value="1"/>
</dbReference>
<evidence type="ECO:0000256" key="4">
    <source>
        <dbReference type="ARBA" id="ARBA00022679"/>
    </source>
</evidence>
<evidence type="ECO:0000256" key="2">
    <source>
        <dbReference type="ARBA" id="ARBA00011975"/>
    </source>
</evidence>
<organism evidence="9 10">
    <name type="scientific">Mesomycoplasma dispar</name>
    <dbReference type="NCBI Taxonomy" id="86660"/>
    <lineage>
        <taxon>Bacteria</taxon>
        <taxon>Bacillati</taxon>
        <taxon>Mycoplasmatota</taxon>
        <taxon>Mycoplasmoidales</taxon>
        <taxon>Metamycoplasmataceae</taxon>
        <taxon>Mesomycoplasma</taxon>
    </lineage>
</organism>
<evidence type="ECO:0000259" key="8">
    <source>
        <dbReference type="Pfam" id="PF01555"/>
    </source>
</evidence>
<sequence>MEFRILDLFCGAGGFSLGFEQVSNFKTVLANDISDDVLKTFAKNFPNTIIIKGDILNPLIQEQIIEKAKELKVNMIIGGPPCQGFSNKGKKLGLKDPRNFLFLEYLKLVKAIRPKIFIIENVKTLLSSAKGFFIEKIRQEIEKLGYFVNYDVLNSYNYGIPQIRERAIIIAFKEKILEFPKKYSEKVNVFDAISDLSYLESNQGEHKATYLLEPKSRYQQQMRLNSPVLYNHKSTNHSKIALEKLTLIPKEKGKEFLPKEMLGKQKFKTTWGRLKWDQPSPTIDTRFDTPSNGTNSHPVLNRSITPREAARLQSFPDNFEFLGTKTSICKQIGNAVPPLLSKSIALSLILQLSNNNSDNFANRNLETKENLELYNDDALEIINNFLDKKLKVDHIITDPPYNISQKNSFSTLNKNTKRNGIDFGIWDKNFDVLSWISKYAKLVKSNGSFIVFCSFRYLSFIIIELEKSGFVVKDVIKWIKTNPMPRNVKRRYVQDTEYIIWAVRKRAKWIFNKPENVPYLKSFFSSSVVLGKNRTIHPTQKSLELMEFILKVHTNENQIVLDPFMGSGTTGVAALKLNRKFIGIEKDENYFEIAKVRILKQKV</sequence>
<reference evidence="9" key="1">
    <citation type="submission" date="2017-10" db="EMBL/GenBank/DDBJ databases">
        <title>Genome-wide analysis of the first isolated strain mycoplasma dispar GS01.</title>
        <authorList>
            <person name="Hao H."/>
            <person name="Chen S."/>
            <person name="Zhao P."/>
            <person name="Chu Y."/>
            <person name="Liu Y."/>
        </authorList>
    </citation>
    <scope>NUCLEOTIDE SEQUENCE [LARGE SCALE GENOMIC DNA]</scope>
    <source>
        <strain evidence="9">GS01</strain>
    </source>
</reference>
<dbReference type="PRINTS" id="PR00508">
    <property type="entry name" value="S21N4MTFRASE"/>
</dbReference>
<dbReference type="PANTHER" id="PTHR10629">
    <property type="entry name" value="CYTOSINE-SPECIFIC METHYLTRANSFERASE"/>
    <property type="match status" value="1"/>
</dbReference>
<evidence type="ECO:0000256" key="7">
    <source>
        <dbReference type="PROSITE-ProRule" id="PRU01016"/>
    </source>
</evidence>
<dbReference type="Gene3D" id="3.40.50.150">
    <property type="entry name" value="Vaccinia Virus protein VP39"/>
    <property type="match status" value="2"/>
</dbReference>
<gene>
    <name evidence="9" type="ORF">CSW10_02520</name>
</gene>
<dbReference type="SUPFAM" id="SSF53335">
    <property type="entry name" value="S-adenosyl-L-methionine-dependent methyltransferases"/>
    <property type="match status" value="2"/>
</dbReference>
<dbReference type="GO" id="GO:0032259">
    <property type="term" value="P:methylation"/>
    <property type="evidence" value="ECO:0007669"/>
    <property type="project" value="UniProtKB-KW"/>
</dbReference>
<dbReference type="InterPro" id="IPR002052">
    <property type="entry name" value="DNA_methylase_N6_adenine_CS"/>
</dbReference>
<evidence type="ECO:0000256" key="3">
    <source>
        <dbReference type="ARBA" id="ARBA00022603"/>
    </source>
</evidence>
<evidence type="ECO:0000313" key="9">
    <source>
        <dbReference type="EMBL" id="ATP59790.1"/>
    </source>
</evidence>
<name>A0ABM6PRR0_9BACT</name>
<comment type="similarity">
    <text evidence="1">Belongs to the N(4)/N(6)-methyltransferase family.</text>
</comment>
<evidence type="ECO:0000313" key="10">
    <source>
        <dbReference type="Proteomes" id="UP000224629"/>
    </source>
</evidence>
<dbReference type="PROSITE" id="PS00094">
    <property type="entry name" value="C5_MTASE_1"/>
    <property type="match status" value="1"/>
</dbReference>
<dbReference type="PROSITE" id="PS00095">
    <property type="entry name" value="C5_MTASE_2"/>
    <property type="match status" value="1"/>
</dbReference>
<dbReference type="InterPro" id="IPR001091">
    <property type="entry name" value="RM_Methyltransferase"/>
</dbReference>
<dbReference type="InterPro" id="IPR002941">
    <property type="entry name" value="DNA_methylase_N4/N6"/>
</dbReference>
<keyword evidence="6" id="KW-0680">Restriction system</keyword>
<keyword evidence="4 7" id="KW-0808">Transferase</keyword>
<dbReference type="InterPro" id="IPR001525">
    <property type="entry name" value="C5_MeTfrase"/>
</dbReference>
<keyword evidence="5 7" id="KW-0949">S-adenosyl-L-methionine</keyword>
<dbReference type="Gene3D" id="3.90.120.10">
    <property type="entry name" value="DNA Methylase, subunit A, domain 2"/>
    <property type="match status" value="1"/>
</dbReference>
<dbReference type="EMBL" id="CP024161">
    <property type="protein sequence ID" value="ATP59790.1"/>
    <property type="molecule type" value="Genomic_DNA"/>
</dbReference>
<proteinExistence type="inferred from homology"/>
<dbReference type="Proteomes" id="UP000224629">
    <property type="component" value="Chromosome"/>
</dbReference>
<dbReference type="CDD" id="cd00315">
    <property type="entry name" value="Cyt_C5_DNA_methylase"/>
    <property type="match status" value="1"/>
</dbReference>
<comment type="similarity">
    <text evidence="7">Belongs to the class I-like SAM-binding methyltransferase superfamily. C5-methyltransferase family.</text>
</comment>
<keyword evidence="10" id="KW-1185">Reference proteome</keyword>
<protein>
    <recommendedName>
        <fullName evidence="2">DNA (cytosine-5-)-methyltransferase</fullName>
        <ecNumber evidence="2">2.1.1.37</ecNumber>
    </recommendedName>
</protein>
<dbReference type="Pfam" id="PF01555">
    <property type="entry name" value="N6_N4_Mtase"/>
    <property type="match status" value="1"/>
</dbReference>
<feature type="active site" evidence="7">
    <location>
        <position position="82"/>
    </location>
</feature>
<evidence type="ECO:0000256" key="6">
    <source>
        <dbReference type="ARBA" id="ARBA00022747"/>
    </source>
</evidence>
<evidence type="ECO:0000256" key="1">
    <source>
        <dbReference type="ARBA" id="ARBA00006594"/>
    </source>
</evidence>
<dbReference type="PANTHER" id="PTHR10629:SF52">
    <property type="entry name" value="DNA (CYTOSINE-5)-METHYLTRANSFERASE 1"/>
    <property type="match status" value="1"/>
</dbReference>
<accession>A0ABM6PRR0</accession>
<evidence type="ECO:0000256" key="5">
    <source>
        <dbReference type="ARBA" id="ARBA00022691"/>
    </source>
</evidence>
<dbReference type="InterPro" id="IPR029063">
    <property type="entry name" value="SAM-dependent_MTases_sf"/>
</dbReference>
<dbReference type="PROSITE" id="PS00092">
    <property type="entry name" value="N6_MTASE"/>
    <property type="match status" value="1"/>
</dbReference>
<dbReference type="Pfam" id="PF00145">
    <property type="entry name" value="DNA_methylase"/>
    <property type="match status" value="1"/>
</dbReference>
<keyword evidence="3 7" id="KW-0489">Methyltransferase</keyword>
<dbReference type="NCBIfam" id="TIGR00675">
    <property type="entry name" value="dcm"/>
    <property type="match status" value="1"/>
</dbReference>